<dbReference type="EMBL" id="FRDI01000012">
    <property type="protein sequence ID" value="SHN70488.1"/>
    <property type="molecule type" value="Genomic_DNA"/>
</dbReference>
<gene>
    <name evidence="1" type="ORF">SAMN02745728_02051</name>
</gene>
<dbReference type="Gene3D" id="3.90.1150.30">
    <property type="match status" value="1"/>
</dbReference>
<keyword evidence="2" id="KW-1185">Reference proteome</keyword>
<sequence>MKYPWLDEYCQAKQACIKDFKAEWNATRYLVGNKMFALCGKDNQGREIITLKTEPHYGLSLRQENPDIIAGYYMNKMHWNSVFLDGNVPDKLLKEMIDESYLLIFNGLSKKLQKELKEIVE</sequence>
<name>A0A1M7TIR1_9BACT</name>
<protein>
    <submittedName>
        <fullName evidence="1">Predicted DNA-binding protein, MmcQ/YjbR family</fullName>
    </submittedName>
</protein>
<dbReference type="GO" id="GO:0003677">
    <property type="term" value="F:DNA binding"/>
    <property type="evidence" value="ECO:0007669"/>
    <property type="project" value="UniProtKB-KW"/>
</dbReference>
<dbReference type="InterPro" id="IPR038056">
    <property type="entry name" value="YjbR-like_sf"/>
</dbReference>
<keyword evidence="1" id="KW-0238">DNA-binding</keyword>
<dbReference type="InterPro" id="IPR058532">
    <property type="entry name" value="YjbR/MT2646/Rv2570-like"/>
</dbReference>
<dbReference type="Pfam" id="PF04237">
    <property type="entry name" value="YjbR"/>
    <property type="match status" value="1"/>
</dbReference>
<dbReference type="PANTHER" id="PTHR35145:SF1">
    <property type="entry name" value="CYTOPLASMIC PROTEIN"/>
    <property type="match status" value="1"/>
</dbReference>
<dbReference type="PANTHER" id="PTHR35145">
    <property type="entry name" value="CYTOPLASMIC PROTEIN-RELATED"/>
    <property type="match status" value="1"/>
</dbReference>
<dbReference type="AlphaFoldDB" id="A0A1M7TIR1"/>
<dbReference type="InterPro" id="IPR007351">
    <property type="entry name" value="YjbR"/>
</dbReference>
<proteinExistence type="predicted"/>
<dbReference type="RefSeq" id="WP_072697725.1">
    <property type="nucleotide sequence ID" value="NZ_FRDI01000012.1"/>
</dbReference>
<evidence type="ECO:0000313" key="1">
    <source>
        <dbReference type="EMBL" id="SHN70488.1"/>
    </source>
</evidence>
<dbReference type="STRING" id="1121455.SAMN02745728_02051"/>
<evidence type="ECO:0000313" key="2">
    <source>
        <dbReference type="Proteomes" id="UP000186469"/>
    </source>
</evidence>
<accession>A0A1M7TIR1</accession>
<reference evidence="1 2" key="1">
    <citation type="submission" date="2016-12" db="EMBL/GenBank/DDBJ databases">
        <authorList>
            <person name="Song W.-J."/>
            <person name="Kurnit D.M."/>
        </authorList>
    </citation>
    <scope>NUCLEOTIDE SEQUENCE [LARGE SCALE GENOMIC DNA]</scope>
    <source>
        <strain evidence="1 2">DSM 11393</strain>
    </source>
</reference>
<dbReference type="Proteomes" id="UP000186469">
    <property type="component" value="Unassembled WGS sequence"/>
</dbReference>
<dbReference type="OrthoDB" id="9804614at2"/>
<organism evidence="1 2">
    <name type="scientific">Desulfovibrio litoralis DSM 11393</name>
    <dbReference type="NCBI Taxonomy" id="1121455"/>
    <lineage>
        <taxon>Bacteria</taxon>
        <taxon>Pseudomonadati</taxon>
        <taxon>Thermodesulfobacteriota</taxon>
        <taxon>Desulfovibrionia</taxon>
        <taxon>Desulfovibrionales</taxon>
        <taxon>Desulfovibrionaceae</taxon>
        <taxon>Desulfovibrio</taxon>
    </lineage>
</organism>
<dbReference type="SUPFAM" id="SSF142906">
    <property type="entry name" value="YjbR-like"/>
    <property type="match status" value="1"/>
</dbReference>